<feature type="domain" description="AMP-binding enzyme C-terminal" evidence="3">
    <location>
        <begin position="518"/>
        <end position="592"/>
    </location>
</feature>
<dbReference type="CDD" id="cd05936">
    <property type="entry name" value="FC-FACS_FadD_like"/>
    <property type="match status" value="1"/>
</dbReference>
<evidence type="ECO:0000256" key="1">
    <source>
        <dbReference type="SAM" id="MobiDB-lite"/>
    </source>
</evidence>
<dbReference type="GO" id="GO:0004467">
    <property type="term" value="F:long-chain fatty acid-CoA ligase activity"/>
    <property type="evidence" value="ECO:0007669"/>
    <property type="project" value="UniProtKB-EC"/>
</dbReference>
<dbReference type="RefSeq" id="WP_019462415.1">
    <property type="nucleotide sequence ID" value="NZ_CBCSHT010000021.1"/>
</dbReference>
<dbReference type="PANTHER" id="PTHR43767">
    <property type="entry name" value="LONG-CHAIN-FATTY-ACID--COA LIGASE"/>
    <property type="match status" value="1"/>
</dbReference>
<dbReference type="SUPFAM" id="SSF56801">
    <property type="entry name" value="Acetyl-CoA synthetase-like"/>
    <property type="match status" value="1"/>
</dbReference>
<dbReference type="Proteomes" id="UP000254919">
    <property type="component" value="Unassembled WGS sequence"/>
</dbReference>
<dbReference type="Gene3D" id="3.40.50.12780">
    <property type="entry name" value="N-terminal domain of ligase-like"/>
    <property type="match status" value="1"/>
</dbReference>
<dbReference type="Gene3D" id="3.30.300.30">
    <property type="match status" value="1"/>
</dbReference>
<dbReference type="PANTHER" id="PTHR43767:SF12">
    <property type="entry name" value="AMP-DEPENDENT SYNTHETASE AND LIGASE"/>
    <property type="match status" value="1"/>
</dbReference>
<dbReference type="EC" id="6.2.1.3" evidence="5"/>
<dbReference type="InterPro" id="IPR020845">
    <property type="entry name" value="AMP-binding_CS"/>
</dbReference>
<dbReference type="InterPro" id="IPR045851">
    <property type="entry name" value="AMP-bd_C_sf"/>
</dbReference>
<dbReference type="GeneID" id="99632332"/>
<dbReference type="STRING" id="207340.APZ41_002000"/>
<evidence type="ECO:0000313" key="7">
    <source>
        <dbReference type="Proteomes" id="UP000254919"/>
    </source>
</evidence>
<dbReference type="InterPro" id="IPR025110">
    <property type="entry name" value="AMP-bd_C"/>
</dbReference>
<organism evidence="4 6">
    <name type="scientific">Roseomonas mucosa</name>
    <dbReference type="NCBI Taxonomy" id="207340"/>
    <lineage>
        <taxon>Bacteria</taxon>
        <taxon>Pseudomonadati</taxon>
        <taxon>Pseudomonadota</taxon>
        <taxon>Alphaproteobacteria</taxon>
        <taxon>Acetobacterales</taxon>
        <taxon>Roseomonadaceae</taxon>
        <taxon>Roseomonas</taxon>
    </lineage>
</organism>
<keyword evidence="4" id="KW-0436">Ligase</keyword>
<feature type="domain" description="AMP-dependent synthetase/ligase" evidence="2">
    <location>
        <begin position="75"/>
        <end position="466"/>
    </location>
</feature>
<protein>
    <submittedName>
        <fullName evidence="4">Dicarboxylate--CoA ligase PimA</fullName>
    </submittedName>
    <submittedName>
        <fullName evidence="5">Long-chain-fatty-acid--CoA ligase</fullName>
        <ecNumber evidence="5">6.2.1.3</ecNumber>
    </submittedName>
</protein>
<dbReference type="PROSITE" id="PS00455">
    <property type="entry name" value="AMP_BINDING"/>
    <property type="match status" value="1"/>
</dbReference>
<evidence type="ECO:0000313" key="6">
    <source>
        <dbReference type="Proteomes" id="UP000054844"/>
    </source>
</evidence>
<dbReference type="Pfam" id="PF00501">
    <property type="entry name" value="AMP-binding"/>
    <property type="match status" value="1"/>
</dbReference>
<dbReference type="Proteomes" id="UP000054844">
    <property type="component" value="Unassembled WGS sequence"/>
</dbReference>
<evidence type="ECO:0000259" key="2">
    <source>
        <dbReference type="Pfam" id="PF00501"/>
    </source>
</evidence>
<reference evidence="4 6" key="1">
    <citation type="submission" date="2016-12" db="EMBL/GenBank/DDBJ databases">
        <title>Draft genome sequence of Roseomonas mucosa strain AU37, isolated from a peripheral intravenous catheter.</title>
        <authorList>
            <person name="Choudhury M.A."/>
            <person name="Sidjabat H.E."/>
            <person name="Wailan A.M."/>
            <person name="Zhang L."/>
            <person name="Marsh N.M."/>
            <person name="Rickard C.M."/>
            <person name="Davies M."/>
            <person name="Mcmillan D.J."/>
        </authorList>
    </citation>
    <scope>NUCLEOTIDE SEQUENCE [LARGE SCALE GENOMIC DNA]</scope>
    <source>
        <strain evidence="4 6">SAVE376</strain>
    </source>
</reference>
<evidence type="ECO:0000313" key="4">
    <source>
        <dbReference type="EMBL" id="ONH84983.1"/>
    </source>
</evidence>
<dbReference type="InterPro" id="IPR042099">
    <property type="entry name" value="ANL_N_sf"/>
</dbReference>
<dbReference type="InterPro" id="IPR050237">
    <property type="entry name" value="ATP-dep_AMP-bd_enzyme"/>
</dbReference>
<feature type="compositionally biased region" description="Pro residues" evidence="1">
    <location>
        <begin position="16"/>
        <end position="27"/>
    </location>
</feature>
<evidence type="ECO:0000259" key="3">
    <source>
        <dbReference type="Pfam" id="PF13193"/>
    </source>
</evidence>
<proteinExistence type="predicted"/>
<dbReference type="InterPro" id="IPR000873">
    <property type="entry name" value="AMP-dep_synth/lig_dom"/>
</dbReference>
<gene>
    <name evidence="5" type="primary">fadD_1</name>
    <name evidence="4" type="ORF">APZ41_002000</name>
    <name evidence="5" type="ORF">NCTC13291_01281</name>
</gene>
<name>A0A1S8D9C6_9PROT</name>
<dbReference type="Pfam" id="PF13193">
    <property type="entry name" value="AMP-binding_C"/>
    <property type="match status" value="1"/>
</dbReference>
<feature type="region of interest" description="Disordered" evidence="1">
    <location>
        <begin position="1"/>
        <end position="43"/>
    </location>
</feature>
<sequence length="611" mass="65712">MSGGGTMAGDAERARPVPPPSPGPSAPPADGTRPSAGAGGALRPDSAAHPWLASYPPGVDWAALPAPATLPGMLRHAVDRFGERPCLDFFGRGWTYAQLGALVDRAAEGFRRLGVRKGTHVGLCLPNCPFYVISYFAVLKAGGVVVNFNPLHMPTELSAQARFSGVGIMVVLDLEPMLDRVLGLLRRPGREDGPLRHVVACRFAGALPALKGLGFRLARRASIGTVPRHDPQVTLFDMLLEAPPLRDGPAIEPGDVAVLQYTGGTTGRPKGAVLTHANLTANLEQVRCWFHECREGEERLLAVLPFFHVFAMTVALNAGLAWGAEIVLLPRYDQASFRTVLRRKPPTLLPGVPTLFKAVLDAGTPREMLASVRYCISGGAPLPLEVKHDFEAASGCVLVEGYGLTEASPVCFCNPLVGENRAGSIGLPLPGVEAEIRALDDPGRALPPGERGELCVRGPNVMRGYWEEPEETARVLLPDGFLRTGDVGIMAPDGYVTLVDRIKDIILCSGFNVYPRAIEEALYTHPDVVAATVLGMPDPYRGESPAAFVQPRPGAALTAEELHAFLAERLSPIERPRLIELREELPRTAVGKLSRTELRQELRERLPRGEA</sequence>
<keyword evidence="6" id="KW-1185">Reference proteome</keyword>
<reference evidence="5 7" key="2">
    <citation type="submission" date="2018-06" db="EMBL/GenBank/DDBJ databases">
        <authorList>
            <consortium name="Pathogen Informatics"/>
            <person name="Doyle S."/>
        </authorList>
    </citation>
    <scope>NUCLEOTIDE SEQUENCE [LARGE SCALE GENOMIC DNA]</scope>
    <source>
        <strain evidence="5 7">NCTC13291</strain>
    </source>
</reference>
<dbReference type="EMBL" id="UGVN01000001">
    <property type="protein sequence ID" value="SUE39424.1"/>
    <property type="molecule type" value="Genomic_DNA"/>
</dbReference>
<dbReference type="EMBL" id="LLWF02000002">
    <property type="protein sequence ID" value="ONH84983.1"/>
    <property type="molecule type" value="Genomic_DNA"/>
</dbReference>
<accession>A0A1S8D9C6</accession>
<dbReference type="AlphaFoldDB" id="A0A1S8D9C6"/>
<evidence type="ECO:0000313" key="5">
    <source>
        <dbReference type="EMBL" id="SUE39424.1"/>
    </source>
</evidence>